<dbReference type="InterPro" id="IPR015020">
    <property type="entry name" value="Rv2525c-like_Glyco_Hydro-like"/>
</dbReference>
<dbReference type="InterPro" id="IPR017853">
    <property type="entry name" value="GH"/>
</dbReference>
<name>A0ABU3I9N6_9ACTO</name>
<evidence type="ECO:0000313" key="2">
    <source>
        <dbReference type="EMBL" id="MDT3767086.1"/>
    </source>
</evidence>
<dbReference type="Pfam" id="PF08924">
    <property type="entry name" value="Rv2525c_GlyHyd-like"/>
    <property type="match status" value="1"/>
</dbReference>
<protein>
    <submittedName>
        <fullName evidence="2">DUF1906 domain-containing protein</fullName>
    </submittedName>
</protein>
<dbReference type="Gene3D" id="3.20.20.80">
    <property type="entry name" value="Glycosidases"/>
    <property type="match status" value="1"/>
</dbReference>
<dbReference type="Proteomes" id="UP001247542">
    <property type="component" value="Unassembled WGS sequence"/>
</dbReference>
<comment type="caution">
    <text evidence="2">The sequence shown here is derived from an EMBL/GenBank/DDBJ whole genome shotgun (WGS) entry which is preliminary data.</text>
</comment>
<dbReference type="InterPro" id="IPR036365">
    <property type="entry name" value="PGBD-like_sf"/>
</dbReference>
<proteinExistence type="predicted"/>
<dbReference type="SUPFAM" id="SSF47090">
    <property type="entry name" value="PGBD-like"/>
    <property type="match status" value="1"/>
</dbReference>
<feature type="domain" description="Rv2525c-like glycoside hydrolase-like" evidence="1">
    <location>
        <begin position="300"/>
        <end position="464"/>
    </location>
</feature>
<organism evidence="2 3">
    <name type="scientific">Gleimia hominis</name>
    <dbReference type="NCBI Taxonomy" id="595468"/>
    <lineage>
        <taxon>Bacteria</taxon>
        <taxon>Bacillati</taxon>
        <taxon>Actinomycetota</taxon>
        <taxon>Actinomycetes</taxon>
        <taxon>Actinomycetales</taxon>
        <taxon>Actinomycetaceae</taxon>
        <taxon>Gleimia</taxon>
    </lineage>
</organism>
<dbReference type="CDD" id="cd06418">
    <property type="entry name" value="GH25_BacA-like"/>
    <property type="match status" value="1"/>
</dbReference>
<sequence>MVLKTQQWLNKTYKNRTGFGSVGEDGQTGWGTINALIRALQIELGITHTANNFGPGTQSRFTKRWPGGISQSDARDNIHGIIQGALWCKGYPGEYGGITTTFTDNVASSIRKVKSDIGLADTSATVDLELMMVLLSMKQFRLLSAYGGKSTVRTIQQEINRRYRAYTGIIPTDGLYGREMNKALIQVLQAIEGFTAAEATGSFGAGTRSRLQTISGGSSEWVWLGTTALVCNGFGERAVKAWDSSIPDGIKNFQNTYKIPQTGVFDPTTWMSLLTSKGDPNRACVACDTRFEITDELAGCLKADGYQIVGRYLSEPNQANKKESDYFKALRSGELEGIVKHGLKYFPIFQEYSTKLSHFTPESGARHAREATTAALRLGIPGTVIYFAVDFDATDPQVTSHILPYFKAVKANLGGGYGVGIYASRNICTRVAEAGYTVSSFVSDMSTGFSGNLGFPIPNNWAFDQFHEISGYHGRWDLDRVAYSGRSTACSTVVENVHAGEYNSSRDCCSAPDV</sequence>
<evidence type="ECO:0000259" key="1">
    <source>
        <dbReference type="Pfam" id="PF08924"/>
    </source>
</evidence>
<accession>A0ABU3I9N6</accession>
<dbReference type="SUPFAM" id="SSF51445">
    <property type="entry name" value="(Trans)glycosidases"/>
    <property type="match status" value="1"/>
</dbReference>
<evidence type="ECO:0000313" key="3">
    <source>
        <dbReference type="Proteomes" id="UP001247542"/>
    </source>
</evidence>
<keyword evidence="3" id="KW-1185">Reference proteome</keyword>
<dbReference type="EMBL" id="JASXSX010000001">
    <property type="protein sequence ID" value="MDT3767086.1"/>
    <property type="molecule type" value="Genomic_DNA"/>
</dbReference>
<reference evidence="2 3" key="1">
    <citation type="submission" date="2023-06" db="EMBL/GenBank/DDBJ databases">
        <title>Draft genome sequence of Gleimia hominis type strain CCUG 57540T.</title>
        <authorList>
            <person name="Salva-Serra F."/>
            <person name="Cardew S."/>
            <person name="Jensie Markopoulos S."/>
            <person name="Ohlen M."/>
            <person name="Inganas E."/>
            <person name="Svensson-Stadler L."/>
            <person name="Moore E.R.B."/>
        </authorList>
    </citation>
    <scope>NUCLEOTIDE SEQUENCE [LARGE SCALE GENOMIC DNA]</scope>
    <source>
        <strain evidence="2 3">CCUG 57540</strain>
    </source>
</reference>
<gene>
    <name evidence="2" type="ORF">QS713_03260</name>
</gene>